<dbReference type="RefSeq" id="WP_327789958.1">
    <property type="nucleotide sequence ID" value="NZ_JARGEQ010000135.1"/>
</dbReference>
<dbReference type="Pfam" id="PF13358">
    <property type="entry name" value="DDE_3"/>
    <property type="match status" value="1"/>
</dbReference>
<accession>A0AAP3XT37</accession>
<feature type="domain" description="Tc1-like transposase DDE" evidence="2">
    <location>
        <begin position="4"/>
        <end position="122"/>
    </location>
</feature>
<comment type="caution">
    <text evidence="3">The sequence shown here is derived from an EMBL/GenBank/DDBJ whole genome shotgun (WGS) entry which is preliminary data.</text>
</comment>
<evidence type="ECO:0000313" key="4">
    <source>
        <dbReference type="Proteomes" id="UP001301140"/>
    </source>
</evidence>
<feature type="region of interest" description="Disordered" evidence="1">
    <location>
        <begin position="1"/>
        <end position="27"/>
    </location>
</feature>
<protein>
    <submittedName>
        <fullName evidence="3">Transposase</fullName>
    </submittedName>
</protein>
<evidence type="ECO:0000259" key="2">
    <source>
        <dbReference type="Pfam" id="PF13358"/>
    </source>
</evidence>
<evidence type="ECO:0000313" key="3">
    <source>
        <dbReference type="EMBL" id="MDF1587532.1"/>
    </source>
</evidence>
<dbReference type="Proteomes" id="UP001301140">
    <property type="component" value="Unassembled WGS sequence"/>
</dbReference>
<dbReference type="GO" id="GO:0003676">
    <property type="term" value="F:nucleic acid binding"/>
    <property type="evidence" value="ECO:0007669"/>
    <property type="project" value="InterPro"/>
</dbReference>
<dbReference type="Gene3D" id="3.30.420.10">
    <property type="entry name" value="Ribonuclease H-like superfamily/Ribonuclease H"/>
    <property type="match status" value="1"/>
</dbReference>
<organism evidence="3 4">
    <name type="scientific">Marinimicrococcus flavescens</name>
    <dbReference type="NCBI Taxonomy" id="3031815"/>
    <lineage>
        <taxon>Bacteria</taxon>
        <taxon>Pseudomonadati</taxon>
        <taxon>Pseudomonadota</taxon>
        <taxon>Alphaproteobacteria</taxon>
        <taxon>Geminicoccales</taxon>
        <taxon>Geminicoccaceae</taxon>
        <taxon>Marinimicrococcus</taxon>
    </lineage>
</organism>
<keyword evidence="4" id="KW-1185">Reference proteome</keyword>
<dbReference type="InterPro" id="IPR036397">
    <property type="entry name" value="RNaseH_sf"/>
</dbReference>
<feature type="compositionally biased region" description="Polar residues" evidence="1">
    <location>
        <begin position="125"/>
        <end position="141"/>
    </location>
</feature>
<reference evidence="3 4" key="1">
    <citation type="submission" date="2023-03" db="EMBL/GenBank/DDBJ databases">
        <title>YIM 152171 draft genome.</title>
        <authorList>
            <person name="Yang Z."/>
        </authorList>
    </citation>
    <scope>NUCLEOTIDE SEQUENCE [LARGE SCALE GENOMIC DNA]</scope>
    <source>
        <strain evidence="3 4">YIM 152171</strain>
    </source>
</reference>
<gene>
    <name evidence="3" type="ORF">PZ740_14180</name>
</gene>
<feature type="region of interest" description="Disordered" evidence="1">
    <location>
        <begin position="107"/>
        <end position="141"/>
    </location>
</feature>
<name>A0AAP3XT37_9PROT</name>
<dbReference type="InterPro" id="IPR038717">
    <property type="entry name" value="Tc1-like_DDE_dom"/>
</dbReference>
<evidence type="ECO:0000256" key="1">
    <source>
        <dbReference type="SAM" id="MobiDB-lite"/>
    </source>
</evidence>
<sequence length="141" mass="15110">MYGGDETGVGNVDQTGRSRAPRGQTPVVTRQARRLGGSMIPGVSYRGLMRLMLHDRAPSAGLFPTFLRRLVQGTTGTVVLIVDNLRVHHARTVEAWLAAHQHEIGPFHLPADAPGHTPDERLGNAPSSSCGKSRSPAARTS</sequence>
<dbReference type="AlphaFoldDB" id="A0AAP3XT37"/>
<proteinExistence type="predicted"/>
<dbReference type="EMBL" id="JARGEQ010000135">
    <property type="protein sequence ID" value="MDF1587532.1"/>
    <property type="molecule type" value="Genomic_DNA"/>
</dbReference>